<dbReference type="Pfam" id="PF06961">
    <property type="entry name" value="DUF1294"/>
    <property type="match status" value="1"/>
</dbReference>
<feature type="transmembrane region" description="Helical" evidence="1">
    <location>
        <begin position="67"/>
        <end position="90"/>
    </location>
</feature>
<feature type="transmembrane region" description="Helical" evidence="1">
    <location>
        <begin position="6"/>
        <end position="22"/>
    </location>
</feature>
<evidence type="ECO:0000256" key="1">
    <source>
        <dbReference type="SAM" id="Phobius"/>
    </source>
</evidence>
<keyword evidence="4" id="KW-1185">Reference proteome</keyword>
<dbReference type="InterPro" id="IPR010718">
    <property type="entry name" value="DUF1294"/>
</dbReference>
<dbReference type="Proteomes" id="UP000502287">
    <property type="component" value="Chromosome"/>
</dbReference>
<organism evidence="2 5">
    <name type="scientific">Frederiksenia canicola</name>
    <dbReference type="NCBI Taxonomy" id="123824"/>
    <lineage>
        <taxon>Bacteria</taxon>
        <taxon>Pseudomonadati</taxon>
        <taxon>Pseudomonadota</taxon>
        <taxon>Gammaproteobacteria</taxon>
        <taxon>Pasteurellales</taxon>
        <taxon>Pasteurellaceae</taxon>
        <taxon>Frederiksenia</taxon>
    </lineage>
</organism>
<evidence type="ECO:0000313" key="5">
    <source>
        <dbReference type="Proteomes" id="UP000502287"/>
    </source>
</evidence>
<dbReference type="AlphaFoldDB" id="A0AAE6X6I5"/>
<sequence length="92" mass="10853">MADVIASYFLIINIVSAYLMYADKQRAIQKTWRIPESNLLFICLVGGFLGTYGAMKWTRHKTKNWKFHTAVIVATLIWLMFLPLFVFWLYSR</sequence>
<name>A0AAE6X6I5_9PAST</name>
<protein>
    <submittedName>
        <fullName evidence="3">Uncharacterized membrane protein YsdA (DUF1294 family)</fullName>
    </submittedName>
</protein>
<keyword evidence="1" id="KW-0812">Transmembrane</keyword>
<evidence type="ECO:0000313" key="4">
    <source>
        <dbReference type="Proteomes" id="UP000276901"/>
    </source>
</evidence>
<dbReference type="RefSeq" id="WP_123955913.1">
    <property type="nucleotide sequence ID" value="NZ_CP015029.1"/>
</dbReference>
<keyword evidence="1" id="KW-0472">Membrane</keyword>
<proteinExistence type="predicted"/>
<accession>A0AAE6X6I5</accession>
<dbReference type="EMBL" id="RKQT01000001">
    <property type="protein sequence ID" value="RPE95989.1"/>
    <property type="molecule type" value="Genomic_DNA"/>
</dbReference>
<gene>
    <name evidence="2" type="ORF">A4G17_08945</name>
    <name evidence="3" type="ORF">EDC49_0368</name>
</gene>
<dbReference type="Proteomes" id="UP000276901">
    <property type="component" value="Unassembled WGS sequence"/>
</dbReference>
<dbReference type="KEGG" id="fcl:A4G17_08945"/>
<feature type="transmembrane region" description="Helical" evidence="1">
    <location>
        <begin position="34"/>
        <end position="55"/>
    </location>
</feature>
<evidence type="ECO:0000313" key="2">
    <source>
        <dbReference type="EMBL" id="QIM65558.1"/>
    </source>
</evidence>
<keyword evidence="1" id="KW-1133">Transmembrane helix</keyword>
<reference evidence="2 5" key="1">
    <citation type="submission" date="2016-03" db="EMBL/GenBank/DDBJ databases">
        <authorList>
            <person name="Hansen M.J."/>
            <person name="Bojesen A.M."/>
            <person name="Planet P."/>
        </authorList>
    </citation>
    <scope>NUCLEOTIDE SEQUENCE [LARGE SCALE GENOMIC DNA]</scope>
    <source>
        <strain evidence="2 5">HPA 21</strain>
    </source>
</reference>
<evidence type="ECO:0000313" key="3">
    <source>
        <dbReference type="EMBL" id="RPE95989.1"/>
    </source>
</evidence>
<dbReference type="EMBL" id="CP015029">
    <property type="protein sequence ID" value="QIM65558.1"/>
    <property type="molecule type" value="Genomic_DNA"/>
</dbReference>
<reference evidence="3 4" key="2">
    <citation type="submission" date="2018-11" db="EMBL/GenBank/DDBJ databases">
        <title>Genomic Encyclopedia of Type Strains, Phase IV (KMG-IV): sequencing the most valuable type-strain genomes for metagenomic binning, comparative biology and taxonomic classification.</title>
        <authorList>
            <person name="Goeker M."/>
        </authorList>
    </citation>
    <scope>NUCLEOTIDE SEQUENCE [LARGE SCALE GENOMIC DNA]</scope>
    <source>
        <strain evidence="3 4">DSM 25797</strain>
    </source>
</reference>